<comment type="caution">
    <text evidence="8">The sequence shown here is derived from an EMBL/GenBank/DDBJ whole genome shotgun (WGS) entry which is preliminary data.</text>
</comment>
<dbReference type="EMBL" id="JADGIZ020000046">
    <property type="protein sequence ID" value="KAL2913414.1"/>
    <property type="molecule type" value="Genomic_DNA"/>
</dbReference>
<proteinExistence type="predicted"/>
<feature type="transmembrane region" description="Helical" evidence="6">
    <location>
        <begin position="306"/>
        <end position="325"/>
    </location>
</feature>
<dbReference type="SUPFAM" id="SSF56784">
    <property type="entry name" value="HAD-like"/>
    <property type="match status" value="1"/>
</dbReference>
<feature type="transmembrane region" description="Helical" evidence="6">
    <location>
        <begin position="1022"/>
        <end position="1043"/>
    </location>
</feature>
<dbReference type="Pfam" id="PF00689">
    <property type="entry name" value="Cation_ATPase_C"/>
    <property type="match status" value="1"/>
</dbReference>
<evidence type="ECO:0000256" key="6">
    <source>
        <dbReference type="SAM" id="Phobius"/>
    </source>
</evidence>
<feature type="domain" description="Cation-transporting P-type ATPase C-terminal" evidence="7">
    <location>
        <begin position="1015"/>
        <end position="1213"/>
    </location>
</feature>
<feature type="compositionally biased region" description="Polar residues" evidence="5">
    <location>
        <begin position="720"/>
        <end position="738"/>
    </location>
</feature>
<dbReference type="PANTHER" id="PTHR13219">
    <property type="entry name" value="TRANSMEMBRANE PROTEIN 94"/>
    <property type="match status" value="1"/>
</dbReference>
<keyword evidence="3 6" id="KW-1133">Transmembrane helix</keyword>
<dbReference type="InterPro" id="IPR023214">
    <property type="entry name" value="HAD_sf"/>
</dbReference>
<dbReference type="InterPro" id="IPR006068">
    <property type="entry name" value="ATPase_P-typ_cation-transptr_C"/>
</dbReference>
<gene>
    <name evidence="8" type="ORF">HK105_207026</name>
</gene>
<feature type="transmembrane region" description="Helical" evidence="6">
    <location>
        <begin position="47"/>
        <end position="69"/>
    </location>
</feature>
<evidence type="ECO:0000313" key="8">
    <source>
        <dbReference type="EMBL" id="KAL2913414.1"/>
    </source>
</evidence>
<dbReference type="InterPro" id="IPR039720">
    <property type="entry name" value="TMEM94"/>
</dbReference>
<evidence type="ECO:0000256" key="1">
    <source>
        <dbReference type="ARBA" id="ARBA00004370"/>
    </source>
</evidence>
<dbReference type="Gene3D" id="3.40.50.1000">
    <property type="entry name" value="HAD superfamily/HAD-like"/>
    <property type="match status" value="1"/>
</dbReference>
<dbReference type="InterPro" id="IPR023298">
    <property type="entry name" value="ATPase_P-typ_TM_dom_sf"/>
</dbReference>
<feature type="transmembrane region" description="Helical" evidence="6">
    <location>
        <begin position="1126"/>
        <end position="1146"/>
    </location>
</feature>
<feature type="transmembrane region" description="Helical" evidence="6">
    <location>
        <begin position="1064"/>
        <end position="1088"/>
    </location>
</feature>
<dbReference type="Gene3D" id="1.20.1110.10">
    <property type="entry name" value="Calcium-transporting ATPase, transmembrane domain"/>
    <property type="match status" value="1"/>
</dbReference>
<feature type="transmembrane region" description="Helical" evidence="6">
    <location>
        <begin position="264"/>
        <end position="286"/>
    </location>
</feature>
<protein>
    <recommendedName>
        <fullName evidence="7">Cation-transporting P-type ATPase C-terminal domain-containing protein</fullName>
    </recommendedName>
</protein>
<feature type="region of interest" description="Disordered" evidence="5">
    <location>
        <begin position="647"/>
        <end position="757"/>
    </location>
</feature>
<dbReference type="PANTHER" id="PTHR13219:SF6">
    <property type="entry name" value="TRANSMEMBRANE PROTEIN 94"/>
    <property type="match status" value="1"/>
</dbReference>
<evidence type="ECO:0000256" key="2">
    <source>
        <dbReference type="ARBA" id="ARBA00022692"/>
    </source>
</evidence>
<sequence length="1240" mass="136747">MQSAGAAPRQYIYLSHAEATARFVHAADAVLAEQRRRAVPANALQKYLLRADVLLTVLFALGLVGFYGFVRARNGPFQWRATGALAEGVILLLVVALNCWLHVREIHLAALEMSSRIQNTVELVRKNGISDSHDFRFPTNILTAPLTRVVRDGIVRLLPPCLLVEGDVILLAYGDTAPCRIRFLFATSAAQLIEMQPGQIFKPDLFASIADPRRAQEAFGILASGAFYFTVIDTPIKGIIQSALNAQRPETVIAHQLELVDRLFLTRVIWIVFGASLLVNVLRFVLVSPSTLSSRADQAYEMFVNLQFYVLFPLIPLSHPTLFLVSRSYGNAQIVCLFEALQSSKTAFEDDEDVDEFDAAPAPTKDVAVSWAAIWRKFLDQIIRIDISFLARTTGLIESLANTTVICAIDREGTISSPLPSVEQLFLIGEAGEPIILDVTEDRTLPNGMRFEDRDWSHHLSLLKPLGLSLMLNTDCGAHAGRRRNESHLKSGQIRVHGTVNSARQTCICGLGAEIGFSKESLSQFACKASIELFAPSHPAVSQSAFDYHFEIPSLSSRIFYDAASASFQLFSEGHAELILESCGDYWNGRELGQMAEPVESKILDFYQNAVISDLQVVAFAYRPINNPAPVLFQGGAASVSPIYLEHTETPPAPKPFEFPETSQSDGGASSQAHPASSSGEPGYVDQTGLHDHSTDVNMAATPSQDGRQHQLAGHPAQPTHPSGDSVTAVSDVSNAAPQPTGRPRRQANRSRAVSKIDSPVLEEPIGDNEFFHEAIKGQTFLAMASYTFAPKPNMVDVIEDLALAGIRFVYFSSAPERESKAYAEHLGLEVDWNCCIILSPEGVGPGYLAIHDMKAGLPKGVENIRSHIANVDDVPLHVSLFAECQPYSIREMVRIFQEHGEVVCCIGSSLNDLNTECFAMADISISVDPLHLARHRHGAAQIGPLSPLAVAASFNSSPCALNLNVDTSMYSITQIIREARTLAGNGRQGFAFYMGCQFALSATLFLSYCLLLPPIFTGYQLIFMAWVLLPLVSIGFMFSPHLPDVMTNMPVKNAEHLRDMWRFVSYFCLRFCLVPSVVCVIVFALVVTELHDPDKPFMLKDDYFGVPWLRLADQDQRVLLFAQNFTLYVFVLYMVAISATYLRRVESIFEDSPLKSTAWLLCSVICLAVQAAFFAISQISSPFGLGDVSWPAYVIAFGGLLVLLPIQELVKRHDKLEWVRFQKRSKLEFNTKLGMYSPI</sequence>
<dbReference type="SUPFAM" id="SSF81665">
    <property type="entry name" value="Calcium ATPase, transmembrane domain M"/>
    <property type="match status" value="1"/>
</dbReference>
<feature type="transmembrane region" description="Helical" evidence="6">
    <location>
        <begin position="1189"/>
        <end position="1207"/>
    </location>
</feature>
<accession>A0ABR4N1N1</accession>
<evidence type="ECO:0000256" key="3">
    <source>
        <dbReference type="ARBA" id="ARBA00022989"/>
    </source>
</evidence>
<dbReference type="Proteomes" id="UP001527925">
    <property type="component" value="Unassembled WGS sequence"/>
</dbReference>
<evidence type="ECO:0000259" key="7">
    <source>
        <dbReference type="Pfam" id="PF00689"/>
    </source>
</evidence>
<name>A0ABR4N1N1_9FUNG</name>
<feature type="compositionally biased region" description="Polar residues" evidence="5">
    <location>
        <begin position="661"/>
        <end position="680"/>
    </location>
</feature>
<keyword evidence="9" id="KW-1185">Reference proteome</keyword>
<organism evidence="8 9">
    <name type="scientific">Polyrhizophydium stewartii</name>
    <dbReference type="NCBI Taxonomy" id="2732419"/>
    <lineage>
        <taxon>Eukaryota</taxon>
        <taxon>Fungi</taxon>
        <taxon>Fungi incertae sedis</taxon>
        <taxon>Chytridiomycota</taxon>
        <taxon>Chytridiomycota incertae sedis</taxon>
        <taxon>Chytridiomycetes</taxon>
        <taxon>Rhizophydiales</taxon>
        <taxon>Rhizophydiales incertae sedis</taxon>
        <taxon>Polyrhizophydium</taxon>
    </lineage>
</organism>
<evidence type="ECO:0000256" key="5">
    <source>
        <dbReference type="SAM" id="MobiDB-lite"/>
    </source>
</evidence>
<comment type="subcellular location">
    <subcellularLocation>
        <location evidence="1">Membrane</location>
    </subcellularLocation>
</comment>
<keyword evidence="2 6" id="KW-0812">Transmembrane</keyword>
<evidence type="ECO:0000256" key="4">
    <source>
        <dbReference type="ARBA" id="ARBA00023136"/>
    </source>
</evidence>
<feature type="transmembrane region" description="Helical" evidence="6">
    <location>
        <begin position="1158"/>
        <end position="1177"/>
    </location>
</feature>
<reference evidence="8 9" key="1">
    <citation type="submission" date="2023-09" db="EMBL/GenBank/DDBJ databases">
        <title>Pangenome analysis of Batrachochytrium dendrobatidis and related Chytrids.</title>
        <authorList>
            <person name="Yacoub M.N."/>
            <person name="Stajich J.E."/>
            <person name="James T.Y."/>
        </authorList>
    </citation>
    <scope>NUCLEOTIDE SEQUENCE [LARGE SCALE GENOMIC DNA]</scope>
    <source>
        <strain evidence="8 9">JEL0888</strain>
    </source>
</reference>
<feature type="transmembrane region" description="Helical" evidence="6">
    <location>
        <begin position="81"/>
        <end position="103"/>
    </location>
</feature>
<keyword evidence="4 6" id="KW-0472">Membrane</keyword>
<feature type="transmembrane region" description="Helical" evidence="6">
    <location>
        <begin position="991"/>
        <end position="1016"/>
    </location>
</feature>
<dbReference type="InterPro" id="IPR036412">
    <property type="entry name" value="HAD-like_sf"/>
</dbReference>
<evidence type="ECO:0000313" key="9">
    <source>
        <dbReference type="Proteomes" id="UP001527925"/>
    </source>
</evidence>